<gene>
    <name evidence="8" type="ORF">F0562_005261</name>
</gene>
<evidence type="ECO:0000256" key="2">
    <source>
        <dbReference type="ARBA" id="ARBA00009190"/>
    </source>
</evidence>
<dbReference type="Proteomes" id="UP000325577">
    <property type="component" value="Linkage Group LG2"/>
</dbReference>
<comment type="similarity">
    <text evidence="2">Belongs to the GDT1 family.</text>
</comment>
<dbReference type="GO" id="GO:0032472">
    <property type="term" value="P:Golgi calcium ion transport"/>
    <property type="evidence" value="ECO:0007669"/>
    <property type="project" value="TreeGrafter"/>
</dbReference>
<evidence type="ECO:0000256" key="4">
    <source>
        <dbReference type="ARBA" id="ARBA00022989"/>
    </source>
</evidence>
<dbReference type="EMBL" id="CM018043">
    <property type="protein sequence ID" value="KAA8530552.1"/>
    <property type="molecule type" value="Genomic_DNA"/>
</dbReference>
<dbReference type="GO" id="GO:0032468">
    <property type="term" value="P:Golgi calcium ion homeostasis"/>
    <property type="evidence" value="ECO:0007669"/>
    <property type="project" value="TreeGrafter"/>
</dbReference>
<dbReference type="GO" id="GO:0005794">
    <property type="term" value="C:Golgi apparatus"/>
    <property type="evidence" value="ECO:0007669"/>
    <property type="project" value="TreeGrafter"/>
</dbReference>
<feature type="transmembrane region" description="Helical" evidence="6">
    <location>
        <begin position="173"/>
        <end position="194"/>
    </location>
</feature>
<dbReference type="AlphaFoldDB" id="A0A5J5AL64"/>
<dbReference type="PANTHER" id="PTHR12608:SF11">
    <property type="entry name" value="GDT1 FAMILY PROTEIN"/>
    <property type="match status" value="1"/>
</dbReference>
<sequence>MSLPELQGFTKSLAMTVLSEVGDRTFCVAAILAMRYPRKSVLFGCLSSVIVMTILSALVGWAAPNLISRKWAHYITTFLFFGFGLWSLWEAFMEDDDDNEELEQVEKELAADSKGKAKTGGKADDDLKKQSRPFLTRFFSPVFLKAFSVTFFGEWGDKSQLATIGLAADEDTLAVILGGIIGQTLCTIAAVIGGKSLASRISERLVTLLEMASCKYYCGFHHVYFQLFSTTGILTANLGNCIKGRGWGCHDRRGDVHELPQTVASDMHAQHDNEIDYYDQFEEPDEIFSTYNDDPFSPFATRMMTRMGYQAGSGLGRELQGMCTIPYLFKNEHTFGLGYRPTDQDYYRKTRMARAKREATAAGDTEFVPIDMMPYANSLNGYFVKAGENLPYFGFPQSVLDWITPTGWEIPEDDGACECNEDVPSAFHADVADWNDELEIDYLSIRFEDMKIADEENWYDNLKKDWVDNLNKDCLSILFQEKKFEDCFTVYAR</sequence>
<dbReference type="InterPro" id="IPR001727">
    <property type="entry name" value="GDT1-like"/>
</dbReference>
<evidence type="ECO:0000313" key="9">
    <source>
        <dbReference type="Proteomes" id="UP000325577"/>
    </source>
</evidence>
<name>A0A5J5AL64_9ASTE</name>
<dbReference type="GO" id="GO:0005384">
    <property type="term" value="F:manganese ion transmembrane transporter activity"/>
    <property type="evidence" value="ECO:0007669"/>
    <property type="project" value="TreeGrafter"/>
</dbReference>
<dbReference type="OrthoDB" id="442680at2759"/>
<feature type="domain" description="G-patch" evidence="7">
    <location>
        <begin position="296"/>
        <end position="342"/>
    </location>
</feature>
<dbReference type="GO" id="GO:0016020">
    <property type="term" value="C:membrane"/>
    <property type="evidence" value="ECO:0007669"/>
    <property type="project" value="UniProtKB-SubCell"/>
</dbReference>
<dbReference type="Pfam" id="PF01169">
    <property type="entry name" value="GDT1"/>
    <property type="match status" value="2"/>
</dbReference>
<feature type="transmembrane region" description="Helical" evidence="6">
    <location>
        <begin position="71"/>
        <end position="89"/>
    </location>
</feature>
<keyword evidence="4 6" id="KW-1133">Transmembrane helix</keyword>
<keyword evidence="3 6" id="KW-0812">Transmembrane</keyword>
<dbReference type="InterPro" id="IPR000467">
    <property type="entry name" value="G_patch_dom"/>
</dbReference>
<feature type="transmembrane region" description="Helical" evidence="6">
    <location>
        <begin position="41"/>
        <end position="59"/>
    </location>
</feature>
<dbReference type="PANTHER" id="PTHR12608">
    <property type="entry name" value="TRANSMEMBRANE PROTEIN HTP-1 RELATED"/>
    <property type="match status" value="1"/>
</dbReference>
<keyword evidence="5 6" id="KW-0472">Membrane</keyword>
<dbReference type="PROSITE" id="PS50174">
    <property type="entry name" value="G_PATCH"/>
    <property type="match status" value="1"/>
</dbReference>
<keyword evidence="9" id="KW-1185">Reference proteome</keyword>
<evidence type="ECO:0000256" key="1">
    <source>
        <dbReference type="ARBA" id="ARBA00004141"/>
    </source>
</evidence>
<dbReference type="GO" id="GO:0015085">
    <property type="term" value="F:calcium ion transmembrane transporter activity"/>
    <property type="evidence" value="ECO:0007669"/>
    <property type="project" value="TreeGrafter"/>
</dbReference>
<dbReference type="Pfam" id="PF01585">
    <property type="entry name" value="G-patch"/>
    <property type="match status" value="1"/>
</dbReference>
<accession>A0A5J5AL64</accession>
<evidence type="ECO:0000256" key="3">
    <source>
        <dbReference type="ARBA" id="ARBA00022692"/>
    </source>
</evidence>
<evidence type="ECO:0000256" key="6">
    <source>
        <dbReference type="SAM" id="Phobius"/>
    </source>
</evidence>
<reference evidence="8 9" key="1">
    <citation type="submission" date="2019-09" db="EMBL/GenBank/DDBJ databases">
        <title>A chromosome-level genome assembly of the Chinese tupelo Nyssa sinensis.</title>
        <authorList>
            <person name="Yang X."/>
            <person name="Kang M."/>
            <person name="Yang Y."/>
            <person name="Xiong H."/>
            <person name="Wang M."/>
            <person name="Zhang Z."/>
            <person name="Wang Z."/>
            <person name="Wu H."/>
            <person name="Ma T."/>
            <person name="Liu J."/>
            <person name="Xi Z."/>
        </authorList>
    </citation>
    <scope>NUCLEOTIDE SEQUENCE [LARGE SCALE GENOMIC DNA]</scope>
    <source>
        <strain evidence="8">J267</strain>
        <tissue evidence="8">Leaf</tissue>
    </source>
</reference>
<comment type="subcellular location">
    <subcellularLocation>
        <location evidence="1">Membrane</location>
        <topology evidence="1">Multi-pass membrane protein</topology>
    </subcellularLocation>
</comment>
<dbReference type="GO" id="GO:0003676">
    <property type="term" value="F:nucleic acid binding"/>
    <property type="evidence" value="ECO:0007669"/>
    <property type="project" value="InterPro"/>
</dbReference>
<evidence type="ECO:0000256" key="5">
    <source>
        <dbReference type="ARBA" id="ARBA00023136"/>
    </source>
</evidence>
<proteinExistence type="inferred from homology"/>
<evidence type="ECO:0000259" key="7">
    <source>
        <dbReference type="PROSITE" id="PS50174"/>
    </source>
</evidence>
<evidence type="ECO:0000313" key="8">
    <source>
        <dbReference type="EMBL" id="KAA8530552.1"/>
    </source>
</evidence>
<protein>
    <recommendedName>
        <fullName evidence="7">G-patch domain-containing protein</fullName>
    </recommendedName>
</protein>
<organism evidence="8 9">
    <name type="scientific">Nyssa sinensis</name>
    <dbReference type="NCBI Taxonomy" id="561372"/>
    <lineage>
        <taxon>Eukaryota</taxon>
        <taxon>Viridiplantae</taxon>
        <taxon>Streptophyta</taxon>
        <taxon>Embryophyta</taxon>
        <taxon>Tracheophyta</taxon>
        <taxon>Spermatophyta</taxon>
        <taxon>Magnoliopsida</taxon>
        <taxon>eudicotyledons</taxon>
        <taxon>Gunneridae</taxon>
        <taxon>Pentapetalae</taxon>
        <taxon>asterids</taxon>
        <taxon>Cornales</taxon>
        <taxon>Nyssaceae</taxon>
        <taxon>Nyssa</taxon>
    </lineage>
</organism>